<proteinExistence type="predicted"/>
<name>A0A1K1RUC1_9BACT</name>
<gene>
    <name evidence="1" type="ORF">SAMN05661012_04229</name>
</gene>
<organism evidence="1 2">
    <name type="scientific">Chitinophaga sancti</name>
    <dbReference type="NCBI Taxonomy" id="1004"/>
    <lineage>
        <taxon>Bacteria</taxon>
        <taxon>Pseudomonadati</taxon>
        <taxon>Bacteroidota</taxon>
        <taxon>Chitinophagia</taxon>
        <taxon>Chitinophagales</taxon>
        <taxon>Chitinophagaceae</taxon>
        <taxon>Chitinophaga</taxon>
    </lineage>
</organism>
<sequence length="128" mass="14905">MTTALKCTGTLLLFIIAVHCNNPRPDNATLKQIMRDEDGTVYKRVFTLSMDPNRERVEIYFKSGILKELYFRKGDSLDGLRQLFYNSGMLSESGNWHNDRRVGEFRYYREDGQLDCVQYYGLLSDGSR</sequence>
<reference evidence="1 2" key="1">
    <citation type="submission" date="2016-11" db="EMBL/GenBank/DDBJ databases">
        <authorList>
            <person name="Jaros S."/>
            <person name="Januszkiewicz K."/>
            <person name="Wedrychowicz H."/>
        </authorList>
    </citation>
    <scope>NUCLEOTIDE SEQUENCE [LARGE SCALE GENOMIC DNA]</scope>
    <source>
        <strain evidence="1 2">DSM 784</strain>
    </source>
</reference>
<protein>
    <recommendedName>
        <fullName evidence="3">MORN repeat variant</fullName>
    </recommendedName>
</protein>
<dbReference type="SUPFAM" id="SSF82185">
    <property type="entry name" value="Histone H3 K4-specific methyltransferase SET7/9 N-terminal domain"/>
    <property type="match status" value="1"/>
</dbReference>
<evidence type="ECO:0008006" key="3">
    <source>
        <dbReference type="Google" id="ProtNLM"/>
    </source>
</evidence>
<accession>A0A1K1RUC1</accession>
<evidence type="ECO:0000313" key="2">
    <source>
        <dbReference type="Proteomes" id="UP000183788"/>
    </source>
</evidence>
<evidence type="ECO:0000313" key="1">
    <source>
        <dbReference type="EMBL" id="SFW75343.1"/>
    </source>
</evidence>
<dbReference type="Gene3D" id="3.90.930.1">
    <property type="match status" value="1"/>
</dbReference>
<dbReference type="Proteomes" id="UP000183788">
    <property type="component" value="Unassembled WGS sequence"/>
</dbReference>
<dbReference type="RefSeq" id="WP_072363222.1">
    <property type="nucleotide sequence ID" value="NZ_CP139972.1"/>
</dbReference>
<dbReference type="OrthoDB" id="663961at2"/>
<dbReference type="STRING" id="1004.SAMN05661012_04229"/>
<dbReference type="AlphaFoldDB" id="A0A1K1RUC1"/>
<dbReference type="EMBL" id="FPIZ01000014">
    <property type="protein sequence ID" value="SFW75343.1"/>
    <property type="molecule type" value="Genomic_DNA"/>
</dbReference>